<dbReference type="GO" id="GO:0000172">
    <property type="term" value="C:ribonuclease MRP complex"/>
    <property type="evidence" value="ECO:0007669"/>
    <property type="project" value="InterPro"/>
</dbReference>
<dbReference type="SUPFAM" id="SSF101744">
    <property type="entry name" value="Rof/RNase P subunit-like"/>
    <property type="match status" value="1"/>
</dbReference>
<dbReference type="InParanoid" id="A8Q8H9"/>
<evidence type="ECO:0000313" key="5">
    <source>
        <dbReference type="Proteomes" id="UP000008837"/>
    </source>
</evidence>
<dbReference type="GO" id="GO:0001682">
    <property type="term" value="P:tRNA 5'-leader removal"/>
    <property type="evidence" value="ECO:0007669"/>
    <property type="project" value="InterPro"/>
</dbReference>
<dbReference type="InterPro" id="IPR036980">
    <property type="entry name" value="RNase_P/MRP_Rpp29_sf"/>
</dbReference>
<dbReference type="Pfam" id="PF01868">
    <property type="entry name" value="RNase_P-MRP_p29"/>
    <property type="match status" value="1"/>
</dbReference>
<reference evidence="4 5" key="1">
    <citation type="journal article" date="2007" name="Proc. Natl. Acad. Sci. U.S.A.">
        <title>Dandruff-associated Malassezia genomes reveal convergent and divergent virulence traits shared with plant and human fungal pathogens.</title>
        <authorList>
            <person name="Xu J."/>
            <person name="Saunders C.W."/>
            <person name="Hu P."/>
            <person name="Grant R.A."/>
            <person name="Boekhout T."/>
            <person name="Kuramae E.E."/>
            <person name="Kronstad J.W."/>
            <person name="Deangelis Y.M."/>
            <person name="Reeder N.L."/>
            <person name="Johnstone K.R."/>
            <person name="Leland M."/>
            <person name="Fieno A.M."/>
            <person name="Begley W.M."/>
            <person name="Sun Y."/>
            <person name="Lacey M.P."/>
            <person name="Chaudhary T."/>
            <person name="Keough T."/>
            <person name="Chu L."/>
            <person name="Sears R."/>
            <person name="Yuan B."/>
            <person name="Dawson T.L.Jr."/>
        </authorList>
    </citation>
    <scope>NUCLEOTIDE SEQUENCE [LARGE SCALE GENOMIC DNA]</scope>
    <source>
        <strain evidence="5">ATCC MYA-4612 / CBS 7966</strain>
    </source>
</reference>
<evidence type="ECO:0000256" key="1">
    <source>
        <dbReference type="ARBA" id="ARBA00004123"/>
    </source>
</evidence>
<sequence length="272" mass="30271">MTTTDDTGNLKGASSSATHTAKHVWHALLGAEAGSDAQYDARIHGRKLQLANVDRAAPPPATPLLEKQYRKALRRTQRHAFPSYVPPPPRKPKTKNSKRKNQRIHHDEKLSLDQVQPLVHLWTAYIRDALHLRGMTCCSAQQQLRQASWANALQTSLLKMDWTGAHITGTPPLHGIPQLTMASVVRSSQPNLVHTSGIVVKETHETFAIVQKNLPTDVVVPPKCIPKCNTVFQLALPLDDGQLGVDLHGNQVRYTLPVRVTRKHKARKTMEI</sequence>
<dbReference type="GO" id="GO:0030677">
    <property type="term" value="C:ribonuclease P complex"/>
    <property type="evidence" value="ECO:0007669"/>
    <property type="project" value="InterPro"/>
</dbReference>
<accession>A8Q8H9</accession>
<dbReference type="InterPro" id="IPR002730">
    <property type="entry name" value="Rpp29/RNP1"/>
</dbReference>
<protein>
    <submittedName>
        <fullName evidence="4">Uncharacterized protein</fullName>
    </submittedName>
</protein>
<comment type="similarity">
    <text evidence="2">Belongs to the eukaryotic/archaeal RNase P protein component 1 family.</text>
</comment>
<dbReference type="PANTHER" id="PTHR13348:SF0">
    <property type="entry name" value="RIBONUCLEASE P PROTEIN SUBUNIT P29"/>
    <property type="match status" value="1"/>
</dbReference>
<name>A8Q8H9_MALGO</name>
<comment type="caution">
    <text evidence="4">The sequence shown here is derived from an EMBL/GenBank/DDBJ whole genome shotgun (WGS) entry which is preliminary data.</text>
</comment>
<dbReference type="AlphaFoldDB" id="A8Q8H9"/>
<dbReference type="InterPro" id="IPR016848">
    <property type="entry name" value="RNase_P/MRP_Rpp29-subunit"/>
</dbReference>
<comment type="subcellular location">
    <subcellularLocation>
        <location evidence="1">Nucleus</location>
    </subcellularLocation>
</comment>
<evidence type="ECO:0000313" key="4">
    <source>
        <dbReference type="EMBL" id="EDP42516.1"/>
    </source>
</evidence>
<dbReference type="OrthoDB" id="124041at2759"/>
<dbReference type="InterPro" id="IPR023534">
    <property type="entry name" value="Rof/RNase_P-like"/>
</dbReference>
<organism evidence="4 5">
    <name type="scientific">Malassezia globosa (strain ATCC MYA-4612 / CBS 7966)</name>
    <name type="common">Dandruff-associated fungus</name>
    <dbReference type="NCBI Taxonomy" id="425265"/>
    <lineage>
        <taxon>Eukaryota</taxon>
        <taxon>Fungi</taxon>
        <taxon>Dikarya</taxon>
        <taxon>Basidiomycota</taxon>
        <taxon>Ustilaginomycotina</taxon>
        <taxon>Malasseziomycetes</taxon>
        <taxon>Malasseziales</taxon>
        <taxon>Malasseziaceae</taxon>
        <taxon>Malassezia</taxon>
    </lineage>
</organism>
<dbReference type="OMA" id="GNQVRYT"/>
<dbReference type="GO" id="GO:0033204">
    <property type="term" value="F:ribonuclease P RNA binding"/>
    <property type="evidence" value="ECO:0007669"/>
    <property type="project" value="InterPro"/>
</dbReference>
<dbReference type="EMBL" id="AAYY01000011">
    <property type="protein sequence ID" value="EDP42516.1"/>
    <property type="molecule type" value="Genomic_DNA"/>
</dbReference>
<dbReference type="PANTHER" id="PTHR13348">
    <property type="entry name" value="RIBONUCLEASE P SUBUNIT P29"/>
    <property type="match status" value="1"/>
</dbReference>
<dbReference type="Proteomes" id="UP000008837">
    <property type="component" value="Unassembled WGS sequence"/>
</dbReference>
<dbReference type="KEGG" id="mgl:MGL_3274"/>
<dbReference type="GeneID" id="5854036"/>
<dbReference type="SMART" id="SM00538">
    <property type="entry name" value="POP4"/>
    <property type="match status" value="1"/>
</dbReference>
<gene>
    <name evidence="4" type="ORF">MGL_3274</name>
</gene>
<proteinExistence type="inferred from homology"/>
<dbReference type="STRING" id="425265.A8Q8H9"/>
<dbReference type="Gene3D" id="2.30.30.210">
    <property type="entry name" value="Ribonuclease P/MRP, subunit p29"/>
    <property type="match status" value="1"/>
</dbReference>
<dbReference type="GO" id="GO:0006364">
    <property type="term" value="P:rRNA processing"/>
    <property type="evidence" value="ECO:0007669"/>
    <property type="project" value="TreeGrafter"/>
</dbReference>
<evidence type="ECO:0000256" key="3">
    <source>
        <dbReference type="SAM" id="MobiDB-lite"/>
    </source>
</evidence>
<dbReference type="GO" id="GO:0005634">
    <property type="term" value="C:nucleus"/>
    <property type="evidence" value="ECO:0007669"/>
    <property type="project" value="UniProtKB-SubCell"/>
</dbReference>
<keyword evidence="5" id="KW-1185">Reference proteome</keyword>
<dbReference type="VEuPathDB" id="FungiDB:MGL_3274"/>
<evidence type="ECO:0000256" key="2">
    <source>
        <dbReference type="ARBA" id="ARBA00006181"/>
    </source>
</evidence>
<dbReference type="RefSeq" id="XP_001729730.1">
    <property type="nucleotide sequence ID" value="XM_001729678.1"/>
</dbReference>
<feature type="compositionally biased region" description="Basic residues" evidence="3">
    <location>
        <begin position="90"/>
        <end position="103"/>
    </location>
</feature>
<feature type="region of interest" description="Disordered" evidence="3">
    <location>
        <begin position="78"/>
        <end position="108"/>
    </location>
</feature>